<dbReference type="EMBL" id="PIPJ01000004">
    <property type="protein sequence ID" value="RUO20976.1"/>
    <property type="molecule type" value="Genomic_DNA"/>
</dbReference>
<sequence length="104" mass="11794">MLISGGKSGLIKGSTKGGFWSQIADRLSTPEIYRDTRIFARFDEYELYKVDYRYEVTNGDVFNGSYHELRATRTGQYGSSRNLSAPLNMGKPKLNICTPPRCPY</sequence>
<evidence type="ECO:0000313" key="1">
    <source>
        <dbReference type="EMBL" id="RUO20976.1"/>
    </source>
</evidence>
<reference evidence="2" key="1">
    <citation type="journal article" date="2018" name="Front. Microbiol.">
        <title>Genome-Based Analysis Reveals the Taxonomy and Diversity of the Family Idiomarinaceae.</title>
        <authorList>
            <person name="Liu Y."/>
            <person name="Lai Q."/>
            <person name="Shao Z."/>
        </authorList>
    </citation>
    <scope>NUCLEOTIDE SEQUENCE [LARGE SCALE GENOMIC DNA]</scope>
    <source>
        <strain evidence="2">GBPy7</strain>
    </source>
</reference>
<dbReference type="Proteomes" id="UP000288395">
    <property type="component" value="Unassembled WGS sequence"/>
</dbReference>
<proteinExistence type="predicted"/>
<evidence type="ECO:0000313" key="2">
    <source>
        <dbReference type="Proteomes" id="UP000288395"/>
    </source>
</evidence>
<gene>
    <name evidence="1" type="ORF">CWE08_07695</name>
</gene>
<dbReference type="AlphaFoldDB" id="A0A432VWM5"/>
<name>A0A432VWM5_9GAMM</name>
<accession>A0A432VWM5</accession>
<comment type="caution">
    <text evidence="1">The sequence shown here is derived from an EMBL/GenBank/DDBJ whole genome shotgun (WGS) entry which is preliminary data.</text>
</comment>
<organism evidence="1 2">
    <name type="scientific">Aliidiomarina iranensis</name>
    <dbReference type="NCBI Taxonomy" id="1434071"/>
    <lineage>
        <taxon>Bacteria</taxon>
        <taxon>Pseudomonadati</taxon>
        <taxon>Pseudomonadota</taxon>
        <taxon>Gammaproteobacteria</taxon>
        <taxon>Alteromonadales</taxon>
        <taxon>Idiomarinaceae</taxon>
        <taxon>Aliidiomarina</taxon>
    </lineage>
</organism>
<keyword evidence="2" id="KW-1185">Reference proteome</keyword>
<protein>
    <submittedName>
        <fullName evidence="1">Uncharacterized protein</fullName>
    </submittedName>
</protein>